<accession>A0ABM1BH67</accession>
<feature type="compositionally biased region" description="Basic residues" evidence="3">
    <location>
        <begin position="67"/>
        <end position="79"/>
    </location>
</feature>
<dbReference type="Pfam" id="PF14604">
    <property type="entry name" value="SH3_9"/>
    <property type="match status" value="1"/>
</dbReference>
<feature type="compositionally biased region" description="Polar residues" evidence="3">
    <location>
        <begin position="48"/>
        <end position="63"/>
    </location>
</feature>
<evidence type="ECO:0000256" key="2">
    <source>
        <dbReference type="PROSITE-ProRule" id="PRU00192"/>
    </source>
</evidence>
<dbReference type="PANTHER" id="PTHR45929">
    <property type="entry name" value="JAK PATHWAY SIGNAL TRANSDUCTION ADAPTOR MOLECULE"/>
    <property type="match status" value="1"/>
</dbReference>
<sequence>MSHMPTRPAPQPPVSRITRNGSVPSFKSYDTNNNNNQEHKHQLKSHNKNLTQPHGIQPLSQPTIIRPKGKAGHLKKKPPPRPPLPKSTTSSSTFNTNNLKPVPSQKSGFFSDLETIFGEGKESTKYSTKSHLSNVQNRKVPFHPAKPVIRHSSKRPAPIPLSAKTTTGDVFNSSTSATAPSEPLLIDFDATPSSLTPSSVSFCSSSMSQKSQQFDVIKQKQNKSEENLLSIDDIFSLNDHVQFQESNLHFSGSAKSDNFLTSNNCFGPDKFNYFQNVSDESTKSTGWMVIQDKTSSRHSGSTCTELIQDKPSSRHSRSTCTELVNCFSQSVIPETATSELKVPVCYNSSCQSTWLAHQVTSTYTTTASNILANVNAQEERSLFSNFHSADKPSDIEIPSQKMFSPPEPHFPPPALPHVADLDVEALPIAMAIKDYHPLSHGELNLQIGDLVTLIKEEEDWFYGKCGEDKGKVPKSHVEVINPLPSQESNSVASSNKEKKCLAVYNFEAENSDELSFKEGDIITLCGIINADWWMGSLNNQKGIFPSSFVEMKEDEILNSEETQEKKASTVCMVVALYDFPGEQKDDLVFKEGDRINVIARINKDWLYGECCGQKGYFPAAFVHKPTEETENQATSTWYVAKYPFQGENSDELTFSEGERIILTRIINSNWWQGKLVQDPAGKEGKFPSMFVEKLA</sequence>
<feature type="domain" description="SH3" evidence="4">
    <location>
        <begin position="495"/>
        <end position="554"/>
    </location>
</feature>
<dbReference type="PRINTS" id="PR00452">
    <property type="entry name" value="SH3DOMAIN"/>
</dbReference>
<evidence type="ECO:0000313" key="5">
    <source>
        <dbReference type="Proteomes" id="UP000694941"/>
    </source>
</evidence>
<dbReference type="PRINTS" id="PR00499">
    <property type="entry name" value="P67PHOX"/>
</dbReference>
<dbReference type="InterPro" id="IPR001452">
    <property type="entry name" value="SH3_domain"/>
</dbReference>
<gene>
    <name evidence="6" type="primary">LOC106466218</name>
</gene>
<protein>
    <submittedName>
        <fullName evidence="6">Uncharacterized protein LOC106466218</fullName>
    </submittedName>
</protein>
<dbReference type="Gene3D" id="2.30.30.40">
    <property type="entry name" value="SH3 Domains"/>
    <property type="match status" value="4"/>
</dbReference>
<feature type="compositionally biased region" description="Polar residues" evidence="3">
    <location>
        <begin position="17"/>
        <end position="36"/>
    </location>
</feature>
<dbReference type="InterPro" id="IPR036028">
    <property type="entry name" value="SH3-like_dom_sf"/>
</dbReference>
<keyword evidence="1 2" id="KW-0728">SH3 domain</keyword>
<dbReference type="RefSeq" id="XP_013781921.1">
    <property type="nucleotide sequence ID" value="XM_013926467.2"/>
</dbReference>
<reference evidence="6" key="1">
    <citation type="submission" date="2025-08" db="UniProtKB">
        <authorList>
            <consortium name="RefSeq"/>
        </authorList>
    </citation>
    <scope>IDENTIFICATION</scope>
    <source>
        <tissue evidence="6">Muscle</tissue>
    </source>
</reference>
<dbReference type="SUPFAM" id="SSF50044">
    <property type="entry name" value="SH3-domain"/>
    <property type="match status" value="4"/>
</dbReference>
<organism evidence="5 6">
    <name type="scientific">Limulus polyphemus</name>
    <name type="common">Atlantic horseshoe crab</name>
    <dbReference type="NCBI Taxonomy" id="6850"/>
    <lineage>
        <taxon>Eukaryota</taxon>
        <taxon>Metazoa</taxon>
        <taxon>Ecdysozoa</taxon>
        <taxon>Arthropoda</taxon>
        <taxon>Chelicerata</taxon>
        <taxon>Merostomata</taxon>
        <taxon>Xiphosura</taxon>
        <taxon>Limulidae</taxon>
        <taxon>Limulus</taxon>
    </lineage>
</organism>
<evidence type="ECO:0000259" key="4">
    <source>
        <dbReference type="PROSITE" id="PS50002"/>
    </source>
</evidence>
<dbReference type="Pfam" id="PF00018">
    <property type="entry name" value="SH3_1"/>
    <property type="match status" value="3"/>
</dbReference>
<feature type="compositionally biased region" description="Low complexity" evidence="3">
    <location>
        <begin position="86"/>
        <end position="98"/>
    </location>
</feature>
<dbReference type="SMART" id="SM00326">
    <property type="entry name" value="SH3"/>
    <property type="match status" value="4"/>
</dbReference>
<proteinExistence type="predicted"/>
<evidence type="ECO:0000256" key="1">
    <source>
        <dbReference type="ARBA" id="ARBA00022443"/>
    </source>
</evidence>
<dbReference type="InterPro" id="IPR050670">
    <property type="entry name" value="STAM"/>
</dbReference>
<dbReference type="CDD" id="cd00174">
    <property type="entry name" value="SH3"/>
    <property type="match status" value="4"/>
</dbReference>
<dbReference type="PANTHER" id="PTHR45929:SF3">
    <property type="entry name" value="JAK PATHWAY SIGNAL TRANSDUCTION ADAPTOR MOLECULE"/>
    <property type="match status" value="1"/>
</dbReference>
<evidence type="ECO:0000313" key="6">
    <source>
        <dbReference type="RefSeq" id="XP_013781921.1"/>
    </source>
</evidence>
<dbReference type="GeneID" id="106466218"/>
<dbReference type="PROSITE" id="PS50002">
    <property type="entry name" value="SH3"/>
    <property type="match status" value="4"/>
</dbReference>
<feature type="domain" description="SH3" evidence="4">
    <location>
        <begin position="568"/>
        <end position="627"/>
    </location>
</feature>
<evidence type="ECO:0000256" key="3">
    <source>
        <dbReference type="SAM" id="MobiDB-lite"/>
    </source>
</evidence>
<name>A0ABM1BH67_LIMPO</name>
<keyword evidence="5" id="KW-1185">Reference proteome</keyword>
<feature type="domain" description="SH3" evidence="4">
    <location>
        <begin position="424"/>
        <end position="482"/>
    </location>
</feature>
<feature type="domain" description="SH3" evidence="4">
    <location>
        <begin position="633"/>
        <end position="695"/>
    </location>
</feature>
<dbReference type="Proteomes" id="UP000694941">
    <property type="component" value="Unplaced"/>
</dbReference>
<feature type="region of interest" description="Disordered" evidence="3">
    <location>
        <begin position="1"/>
        <end position="106"/>
    </location>
</feature>